<feature type="transmembrane region" description="Helical" evidence="2">
    <location>
        <begin position="173"/>
        <end position="190"/>
    </location>
</feature>
<name>A0ABD6CJ16_9EURY</name>
<dbReference type="EMBL" id="JBHUDK010000002">
    <property type="protein sequence ID" value="MFD1597790.1"/>
    <property type="molecule type" value="Genomic_DNA"/>
</dbReference>
<evidence type="ECO:0000313" key="4">
    <source>
        <dbReference type="Proteomes" id="UP001597085"/>
    </source>
</evidence>
<feature type="transmembrane region" description="Helical" evidence="2">
    <location>
        <begin position="142"/>
        <end position="161"/>
    </location>
</feature>
<sequence>MGRERRTSSGTPWSRYRARRVAVGWITLVVLASAVDPAAVFDLVDPSPSASAGGGATAPFSIGVFALSHLVAYGVLAWLVVDGVALGTESSRDGGAEPGRNGGAAPGRNGRDETAATDSETAVAGFGTAAVRAETVAIRRSTLAAVGVAAAVGLGVELLQAPLAARTASGADAALNALGAAAGVGARALWHRARR</sequence>
<gene>
    <name evidence="3" type="ORF">ACFSBX_02285</name>
</gene>
<comment type="caution">
    <text evidence="3">The sequence shown here is derived from an EMBL/GenBank/DDBJ whole genome shotgun (WGS) entry which is preliminary data.</text>
</comment>
<keyword evidence="4" id="KW-1185">Reference proteome</keyword>
<accession>A0ABD6CJ16</accession>
<dbReference type="AlphaFoldDB" id="A0ABD6CJ16"/>
<dbReference type="RefSeq" id="WP_256421397.1">
    <property type="nucleotide sequence ID" value="NZ_JANHDI010000007.1"/>
</dbReference>
<protein>
    <recommendedName>
        <fullName evidence="5">VanZ like family protein</fullName>
    </recommendedName>
</protein>
<evidence type="ECO:0008006" key="5">
    <source>
        <dbReference type="Google" id="ProtNLM"/>
    </source>
</evidence>
<organism evidence="3 4">
    <name type="scientific">Halobellus rarus</name>
    <dbReference type="NCBI Taxonomy" id="1126237"/>
    <lineage>
        <taxon>Archaea</taxon>
        <taxon>Methanobacteriati</taxon>
        <taxon>Methanobacteriota</taxon>
        <taxon>Stenosarchaea group</taxon>
        <taxon>Halobacteria</taxon>
        <taxon>Halobacteriales</taxon>
        <taxon>Haloferacaceae</taxon>
        <taxon>Halobellus</taxon>
    </lineage>
</organism>
<reference evidence="3 4" key="1">
    <citation type="journal article" date="2019" name="Int. J. Syst. Evol. Microbiol.">
        <title>The Global Catalogue of Microorganisms (GCM) 10K type strain sequencing project: providing services to taxonomists for standard genome sequencing and annotation.</title>
        <authorList>
            <consortium name="The Broad Institute Genomics Platform"/>
            <consortium name="The Broad Institute Genome Sequencing Center for Infectious Disease"/>
            <person name="Wu L."/>
            <person name="Ma J."/>
        </authorList>
    </citation>
    <scope>NUCLEOTIDE SEQUENCE [LARGE SCALE GENOMIC DNA]</scope>
    <source>
        <strain evidence="3 4">CGMCC 1.12121</strain>
    </source>
</reference>
<feature type="region of interest" description="Disordered" evidence="1">
    <location>
        <begin position="90"/>
        <end position="119"/>
    </location>
</feature>
<evidence type="ECO:0000256" key="2">
    <source>
        <dbReference type="SAM" id="Phobius"/>
    </source>
</evidence>
<feature type="compositionally biased region" description="Gly residues" evidence="1">
    <location>
        <begin position="96"/>
        <end position="105"/>
    </location>
</feature>
<dbReference type="Proteomes" id="UP001597085">
    <property type="component" value="Unassembled WGS sequence"/>
</dbReference>
<proteinExistence type="predicted"/>
<evidence type="ECO:0000256" key="1">
    <source>
        <dbReference type="SAM" id="MobiDB-lite"/>
    </source>
</evidence>
<keyword evidence="2" id="KW-0812">Transmembrane</keyword>
<evidence type="ECO:0000313" key="3">
    <source>
        <dbReference type="EMBL" id="MFD1597790.1"/>
    </source>
</evidence>
<feature type="transmembrane region" description="Helical" evidence="2">
    <location>
        <begin position="60"/>
        <end position="81"/>
    </location>
</feature>
<keyword evidence="2" id="KW-1133">Transmembrane helix</keyword>
<feature type="transmembrane region" description="Helical" evidence="2">
    <location>
        <begin position="21"/>
        <end position="40"/>
    </location>
</feature>
<keyword evidence="2" id="KW-0472">Membrane</keyword>